<feature type="transmembrane region" description="Helical" evidence="6">
    <location>
        <begin position="47"/>
        <end position="72"/>
    </location>
</feature>
<evidence type="ECO:0000313" key="9">
    <source>
        <dbReference type="Proteomes" id="UP000245412"/>
    </source>
</evidence>
<organism evidence="8 9">
    <name type="scientific">Murimonas intestini</name>
    <dbReference type="NCBI Taxonomy" id="1337051"/>
    <lineage>
        <taxon>Bacteria</taxon>
        <taxon>Bacillati</taxon>
        <taxon>Bacillota</taxon>
        <taxon>Clostridia</taxon>
        <taxon>Lachnospirales</taxon>
        <taxon>Lachnospiraceae</taxon>
        <taxon>Murimonas</taxon>
    </lineage>
</organism>
<feature type="transmembrane region" description="Helical" evidence="6">
    <location>
        <begin position="122"/>
        <end position="140"/>
    </location>
</feature>
<dbReference type="PROSITE" id="PS50850">
    <property type="entry name" value="MFS"/>
    <property type="match status" value="1"/>
</dbReference>
<reference evidence="8 9" key="1">
    <citation type="submission" date="2018-05" db="EMBL/GenBank/DDBJ databases">
        <authorList>
            <person name="Goeker M."/>
            <person name="Huntemann M."/>
            <person name="Clum A."/>
            <person name="Pillay M."/>
            <person name="Palaniappan K."/>
            <person name="Varghese N."/>
            <person name="Mikhailova N."/>
            <person name="Stamatis D."/>
            <person name="Reddy T."/>
            <person name="Daum C."/>
            <person name="Shapiro N."/>
            <person name="Ivanova N."/>
            <person name="Kyrpides N."/>
            <person name="Woyke T."/>
        </authorList>
    </citation>
    <scope>NUCLEOTIDE SEQUENCE [LARGE SCALE GENOMIC DNA]</scope>
    <source>
        <strain evidence="8 9">DSM 26524</strain>
    </source>
</reference>
<evidence type="ECO:0000313" key="8">
    <source>
        <dbReference type="EMBL" id="PWJ78983.1"/>
    </source>
</evidence>
<dbReference type="InterPro" id="IPR036259">
    <property type="entry name" value="MFS_trans_sf"/>
</dbReference>
<dbReference type="InterPro" id="IPR020846">
    <property type="entry name" value="MFS_dom"/>
</dbReference>
<feature type="transmembrane region" description="Helical" evidence="6">
    <location>
        <begin position="84"/>
        <end position="102"/>
    </location>
</feature>
<dbReference type="SUPFAM" id="SSF103473">
    <property type="entry name" value="MFS general substrate transporter"/>
    <property type="match status" value="1"/>
</dbReference>
<keyword evidence="5 6" id="KW-0472">Membrane</keyword>
<name>A0AB73T9R8_9FIRM</name>
<dbReference type="EMBL" id="QGGY01000001">
    <property type="protein sequence ID" value="PWJ78983.1"/>
    <property type="molecule type" value="Genomic_DNA"/>
</dbReference>
<evidence type="ECO:0000256" key="6">
    <source>
        <dbReference type="SAM" id="Phobius"/>
    </source>
</evidence>
<evidence type="ECO:0000256" key="2">
    <source>
        <dbReference type="ARBA" id="ARBA00022448"/>
    </source>
</evidence>
<evidence type="ECO:0000259" key="7">
    <source>
        <dbReference type="PROSITE" id="PS50850"/>
    </source>
</evidence>
<evidence type="ECO:0000256" key="3">
    <source>
        <dbReference type="ARBA" id="ARBA00022692"/>
    </source>
</evidence>
<gene>
    <name evidence="8" type="ORF">C7383_101360</name>
</gene>
<dbReference type="InterPro" id="IPR011701">
    <property type="entry name" value="MFS"/>
</dbReference>
<comment type="caution">
    <text evidence="8">The sequence shown here is derived from an EMBL/GenBank/DDBJ whole genome shotgun (WGS) entry which is preliminary data.</text>
</comment>
<keyword evidence="9" id="KW-1185">Reference proteome</keyword>
<dbReference type="Proteomes" id="UP000245412">
    <property type="component" value="Unassembled WGS sequence"/>
</dbReference>
<keyword evidence="2" id="KW-0813">Transport</keyword>
<feature type="transmembrane region" description="Helical" evidence="6">
    <location>
        <begin position="21"/>
        <end position="41"/>
    </location>
</feature>
<keyword evidence="4 6" id="KW-1133">Transmembrane helix</keyword>
<dbReference type="Pfam" id="PF07690">
    <property type="entry name" value="MFS_1"/>
    <property type="match status" value="1"/>
</dbReference>
<keyword evidence="3 6" id="KW-0812">Transmembrane</keyword>
<evidence type="ECO:0000256" key="4">
    <source>
        <dbReference type="ARBA" id="ARBA00022989"/>
    </source>
</evidence>
<protein>
    <recommendedName>
        <fullName evidence="7">Major facilitator superfamily (MFS) profile domain-containing protein</fullName>
    </recommendedName>
</protein>
<accession>A0AB73T9R8</accession>
<sequence length="149" mass="15793">MALITGTGCLAGFVLPAVRRVFKGATILFSCILLGVGFLILSRAYSVAAAMCAQILIGFGYGCITPMIFISNSKIVPAGQIQKSNGILSASLYLGCFMTSYIQEWIGSASGNGTQRYMFQTFGIGAFIAAAVILAVLAVMKKRKDSNRE</sequence>
<comment type="subcellular location">
    <subcellularLocation>
        <location evidence="1">Cell membrane</location>
        <topology evidence="1">Multi-pass membrane protein</topology>
    </subcellularLocation>
</comment>
<dbReference type="GO" id="GO:0005886">
    <property type="term" value="C:plasma membrane"/>
    <property type="evidence" value="ECO:0007669"/>
    <property type="project" value="UniProtKB-SubCell"/>
</dbReference>
<dbReference type="AlphaFoldDB" id="A0AB73T9R8"/>
<dbReference type="RefSeq" id="WP_109624416.1">
    <property type="nucleotide sequence ID" value="NZ_CABJAT010000001.1"/>
</dbReference>
<feature type="domain" description="Major facilitator superfamily (MFS) profile" evidence="7">
    <location>
        <begin position="1"/>
        <end position="149"/>
    </location>
</feature>
<evidence type="ECO:0000256" key="1">
    <source>
        <dbReference type="ARBA" id="ARBA00004651"/>
    </source>
</evidence>
<dbReference type="GO" id="GO:0022857">
    <property type="term" value="F:transmembrane transporter activity"/>
    <property type="evidence" value="ECO:0007669"/>
    <property type="project" value="InterPro"/>
</dbReference>
<evidence type="ECO:0000256" key="5">
    <source>
        <dbReference type="ARBA" id="ARBA00023136"/>
    </source>
</evidence>
<proteinExistence type="predicted"/>
<dbReference type="Gene3D" id="1.20.1250.20">
    <property type="entry name" value="MFS general substrate transporter like domains"/>
    <property type="match status" value="1"/>
</dbReference>